<dbReference type="EMBL" id="AP014714">
    <property type="protein sequence ID" value="BAQ22947.1"/>
    <property type="molecule type" value="Genomic_DNA"/>
</dbReference>
<dbReference type="Proteomes" id="UP000204657">
    <property type="component" value="Segment"/>
</dbReference>
<dbReference type="OrthoDB" id="38691at10239"/>
<dbReference type="GeneID" id="26519116"/>
<evidence type="ECO:0000313" key="2">
    <source>
        <dbReference type="Proteomes" id="UP000204657"/>
    </source>
</evidence>
<name>A0A0B6VLD8_9CAUD</name>
<sequence length="64" mass="7456">MIKVTIMVWFELENGEPRFKDWDDWMFPWQAQETAKELAALNYNGSCKIFDCKTSMVIGSAGFE</sequence>
<reference evidence="1 2" key="1">
    <citation type="submission" date="2015-02" db="EMBL/GenBank/DDBJ databases">
        <title>Complete genome sequences of Edwardsiella bacteriophages, PEi20 and PEi26.</title>
        <authorList>
            <person name="Yasuike M."/>
            <person name="Nishiki I."/>
            <person name="Iwasaki Y."/>
            <person name="Nakamura Y."/>
            <person name="Fujiwara A."/>
            <person name="Hassan E.S."/>
            <person name="Mahmoud M.M."/>
            <person name="Kawato Y."/>
            <person name="Nagai S."/>
            <person name="Kobayashi T."/>
            <person name="Ototake M."/>
            <person name="Nakai T."/>
        </authorList>
    </citation>
    <scope>NUCLEOTIDE SEQUENCE [LARGE SCALE GENOMIC DNA]</scope>
</reference>
<proteinExistence type="predicted"/>
<organism evidence="1 2">
    <name type="scientific">Edwardsiella phage PEi20</name>
    <dbReference type="NCBI Taxonomy" id="1608310"/>
    <lineage>
        <taxon>Viruses</taxon>
        <taxon>Duplodnaviria</taxon>
        <taxon>Heunggongvirae</taxon>
        <taxon>Uroviricota</taxon>
        <taxon>Caudoviricetes</taxon>
        <taxon>Pantevenvirales</taxon>
        <taxon>Straboviridae</taxon>
        <taxon>Tevenvirinae</taxon>
        <taxon>Kanagawavirus</taxon>
        <taxon>Kanagawavirus pei20</taxon>
    </lineage>
</organism>
<dbReference type="RefSeq" id="YP_009190455.1">
    <property type="nucleotide sequence ID" value="NC_028683.1"/>
</dbReference>
<keyword evidence="2" id="KW-1185">Reference proteome</keyword>
<protein>
    <submittedName>
        <fullName evidence="1">Uncharacterized protein</fullName>
    </submittedName>
</protein>
<accession>A0A0B6VLD8</accession>
<evidence type="ECO:0000313" key="1">
    <source>
        <dbReference type="EMBL" id="BAQ22947.1"/>
    </source>
</evidence>
<dbReference type="KEGG" id="vg:26519116"/>